<gene>
    <name evidence="4" type="ORF">SAMN04488128_1011101</name>
</gene>
<dbReference type="InterPro" id="IPR012373">
    <property type="entry name" value="Ferrdict_sens_TM"/>
</dbReference>
<protein>
    <submittedName>
        <fullName evidence="4">FecR protein</fullName>
    </submittedName>
</protein>
<dbReference type="AlphaFoldDB" id="A0A1T4MG19"/>
<evidence type="ECO:0000256" key="1">
    <source>
        <dbReference type="SAM" id="Phobius"/>
    </source>
</evidence>
<dbReference type="EMBL" id="FUWZ01000001">
    <property type="protein sequence ID" value="SJZ65979.1"/>
    <property type="molecule type" value="Genomic_DNA"/>
</dbReference>
<reference evidence="5" key="1">
    <citation type="submission" date="2017-02" db="EMBL/GenBank/DDBJ databases">
        <authorList>
            <person name="Varghese N."/>
            <person name="Submissions S."/>
        </authorList>
    </citation>
    <scope>NUCLEOTIDE SEQUENCE [LARGE SCALE GENOMIC DNA]</scope>
    <source>
        <strain evidence="5">DSM 22224</strain>
    </source>
</reference>
<feature type="domain" description="FecR protein" evidence="2">
    <location>
        <begin position="182"/>
        <end position="269"/>
    </location>
</feature>
<dbReference type="GO" id="GO:0016989">
    <property type="term" value="F:sigma factor antagonist activity"/>
    <property type="evidence" value="ECO:0007669"/>
    <property type="project" value="TreeGrafter"/>
</dbReference>
<dbReference type="InterPro" id="IPR006860">
    <property type="entry name" value="FecR"/>
</dbReference>
<dbReference type="PIRSF" id="PIRSF018266">
    <property type="entry name" value="FecR"/>
    <property type="match status" value="1"/>
</dbReference>
<feature type="domain" description="Protein FecR C-terminal" evidence="3">
    <location>
        <begin position="312"/>
        <end position="378"/>
    </location>
</feature>
<dbReference type="Gene3D" id="2.60.120.1440">
    <property type="match status" value="1"/>
</dbReference>
<dbReference type="RefSeq" id="WP_078667724.1">
    <property type="nucleotide sequence ID" value="NZ_FUWZ01000001.1"/>
</dbReference>
<feature type="transmembrane region" description="Helical" evidence="1">
    <location>
        <begin position="73"/>
        <end position="94"/>
    </location>
</feature>
<keyword evidence="1" id="KW-0472">Membrane</keyword>
<dbReference type="PANTHER" id="PTHR30273">
    <property type="entry name" value="PERIPLASMIC SIGNAL SENSOR AND SIGMA FACTOR ACTIVATOR FECR-RELATED"/>
    <property type="match status" value="1"/>
</dbReference>
<dbReference type="Proteomes" id="UP000190367">
    <property type="component" value="Unassembled WGS sequence"/>
</dbReference>
<organism evidence="4 5">
    <name type="scientific">Chitinophaga eiseniae</name>
    <dbReference type="NCBI Taxonomy" id="634771"/>
    <lineage>
        <taxon>Bacteria</taxon>
        <taxon>Pseudomonadati</taxon>
        <taxon>Bacteroidota</taxon>
        <taxon>Chitinophagia</taxon>
        <taxon>Chitinophagales</taxon>
        <taxon>Chitinophagaceae</taxon>
        <taxon>Chitinophaga</taxon>
    </lineage>
</organism>
<dbReference type="PANTHER" id="PTHR30273:SF2">
    <property type="entry name" value="PROTEIN FECR"/>
    <property type="match status" value="1"/>
</dbReference>
<keyword evidence="1" id="KW-0812">Transmembrane</keyword>
<name>A0A1T4MG19_9BACT</name>
<dbReference type="OrthoDB" id="1099963at2"/>
<dbReference type="Pfam" id="PF16344">
    <property type="entry name" value="FecR_C"/>
    <property type="match status" value="1"/>
</dbReference>
<keyword evidence="1" id="KW-1133">Transmembrane helix</keyword>
<dbReference type="STRING" id="634771.SAMN04488128_1011101"/>
<dbReference type="Gene3D" id="3.55.50.30">
    <property type="match status" value="1"/>
</dbReference>
<sequence>MRKEEAILLAEKIVSGTATDAELIQYNRLFNAFQADSSWDEEVLGNKLQLEEMIRQRLQPVLHRQRSGKLASWPRWVAAAAAIVLLLGGGYYFLQKPQPPQQLQPQAVRFRNDIPAPAGNHAVLTLANGRQIQLDSAGNGTLAVQGQVQVSKTAGGQIVYAGTAEAASFNTLQLPPGSKPLAVVLADGTKVWMDAGAALTYPTAFQGGKREVFVSGQAWFDVAPNSRQPFRVTTTTNNATIDVLGTSFTVRAFRDGSNMQVTLLSGAVKLNTSAASQLLHPGEQAAVDSNGAVQLATGVDLQQATAFKDGLFYFNGADITTIMSELQRYYDIDVVYQADVKDLFVAKIPRDVPVSQLLNLLEMTNLVHFKIEGRKITVIK</sequence>
<accession>A0A1T4MG19</accession>
<keyword evidence="5" id="KW-1185">Reference proteome</keyword>
<dbReference type="InterPro" id="IPR032508">
    <property type="entry name" value="FecR_C"/>
</dbReference>
<proteinExistence type="predicted"/>
<evidence type="ECO:0000259" key="3">
    <source>
        <dbReference type="Pfam" id="PF16344"/>
    </source>
</evidence>
<evidence type="ECO:0000313" key="4">
    <source>
        <dbReference type="EMBL" id="SJZ65979.1"/>
    </source>
</evidence>
<evidence type="ECO:0000259" key="2">
    <source>
        <dbReference type="Pfam" id="PF04773"/>
    </source>
</evidence>
<dbReference type="Pfam" id="PF04773">
    <property type="entry name" value="FecR"/>
    <property type="match status" value="1"/>
</dbReference>
<evidence type="ECO:0000313" key="5">
    <source>
        <dbReference type="Proteomes" id="UP000190367"/>
    </source>
</evidence>